<dbReference type="PATRIC" id="fig|68223.7.peg.3155"/>
<dbReference type="AlphaFoldDB" id="A0A0F4IU72"/>
<protein>
    <submittedName>
        <fullName evidence="1">Uncharacterized protein</fullName>
    </submittedName>
</protein>
<dbReference type="Proteomes" id="UP000033551">
    <property type="component" value="Unassembled WGS sequence"/>
</dbReference>
<sequence length="147" mass="15872">MTDSTPHGAEEPRQSWVYSTGSWSPIVDPLTHEHGGGFDATVKAAGYEAWTGAGEAHNVPLTLTVFSRLQEPCFLFDLEGSGTSEQFFARTLPDALALLNQLAPTLQALAVTDQIARAEPKSMSGLADLLDTLHGRRRDTAGRIVEH</sequence>
<reference evidence="1 2" key="1">
    <citation type="submission" date="2015-02" db="EMBL/GenBank/DDBJ databases">
        <authorList>
            <person name="Ju K.-S."/>
            <person name="Doroghazi J.R."/>
            <person name="Metcalf W."/>
        </authorList>
    </citation>
    <scope>NUCLEOTIDE SEQUENCE [LARGE SCALE GENOMIC DNA]</scope>
    <source>
        <strain evidence="1 2">NRRL ISP-5550</strain>
    </source>
</reference>
<organism evidence="1 2">
    <name type="scientific">Streptomyces katrae</name>
    <dbReference type="NCBI Taxonomy" id="68223"/>
    <lineage>
        <taxon>Bacteria</taxon>
        <taxon>Bacillati</taxon>
        <taxon>Actinomycetota</taxon>
        <taxon>Actinomycetes</taxon>
        <taxon>Kitasatosporales</taxon>
        <taxon>Streptomycetaceae</taxon>
        <taxon>Streptomyces</taxon>
    </lineage>
</organism>
<dbReference type="EMBL" id="JZWV01001057">
    <property type="protein sequence ID" value="KJY25560.1"/>
    <property type="molecule type" value="Genomic_DNA"/>
</dbReference>
<dbReference type="RefSeq" id="WP_045951162.1">
    <property type="nucleotide sequence ID" value="NZ_JZWV01001057.1"/>
</dbReference>
<name>A0A0F4IU72_9ACTN</name>
<dbReference type="OrthoDB" id="4243661at2"/>
<keyword evidence="2" id="KW-1185">Reference proteome</keyword>
<accession>A0A0F4IU72</accession>
<evidence type="ECO:0000313" key="2">
    <source>
        <dbReference type="Proteomes" id="UP000033551"/>
    </source>
</evidence>
<comment type="caution">
    <text evidence="1">The sequence shown here is derived from an EMBL/GenBank/DDBJ whole genome shotgun (WGS) entry which is preliminary data.</text>
</comment>
<gene>
    <name evidence="1" type="ORF">VR44_32175</name>
</gene>
<evidence type="ECO:0000313" key="1">
    <source>
        <dbReference type="EMBL" id="KJY25560.1"/>
    </source>
</evidence>
<proteinExistence type="predicted"/>